<protein>
    <submittedName>
        <fullName evidence="2">DUF1801 domain-containing protein</fullName>
    </submittedName>
</protein>
<dbReference type="OrthoDB" id="670608at2"/>
<accession>A0A411EAT9</accession>
<name>A0A411EAT9_9FLAO</name>
<evidence type="ECO:0000313" key="3">
    <source>
        <dbReference type="Proteomes" id="UP000290889"/>
    </source>
</evidence>
<dbReference type="SUPFAM" id="SSF159888">
    <property type="entry name" value="YdhG-like"/>
    <property type="match status" value="1"/>
</dbReference>
<dbReference type="InterPro" id="IPR014922">
    <property type="entry name" value="YdhG-like"/>
</dbReference>
<dbReference type="AlphaFoldDB" id="A0A411EAT9"/>
<organism evidence="2 3">
    <name type="scientific">Muriicola soli</name>
    <dbReference type="NCBI Taxonomy" id="2507538"/>
    <lineage>
        <taxon>Bacteria</taxon>
        <taxon>Pseudomonadati</taxon>
        <taxon>Bacteroidota</taxon>
        <taxon>Flavobacteriia</taxon>
        <taxon>Flavobacteriales</taxon>
        <taxon>Flavobacteriaceae</taxon>
        <taxon>Muriicola</taxon>
    </lineage>
</organism>
<evidence type="ECO:0000313" key="2">
    <source>
        <dbReference type="EMBL" id="QBA64789.1"/>
    </source>
</evidence>
<reference evidence="2 3" key="1">
    <citation type="submission" date="2019-01" db="EMBL/GenBank/DDBJ databases">
        <title>Muriicola soli sp. nov., isolated from soil.</title>
        <authorList>
            <person name="Kang H.J."/>
            <person name="Kim S.B."/>
        </authorList>
    </citation>
    <scope>NUCLEOTIDE SEQUENCE [LARGE SCALE GENOMIC DNA]</scope>
    <source>
        <strain evidence="2 3">MMS17-SY002</strain>
    </source>
</reference>
<keyword evidence="3" id="KW-1185">Reference proteome</keyword>
<dbReference type="Proteomes" id="UP000290889">
    <property type="component" value="Chromosome"/>
</dbReference>
<dbReference type="KEGG" id="mur:EQY75_09770"/>
<gene>
    <name evidence="2" type="ORF">EQY75_09770</name>
</gene>
<dbReference type="Pfam" id="PF08818">
    <property type="entry name" value="DUF1801"/>
    <property type="match status" value="1"/>
</dbReference>
<evidence type="ECO:0000259" key="1">
    <source>
        <dbReference type="Pfam" id="PF08818"/>
    </source>
</evidence>
<feature type="domain" description="YdhG-like" evidence="1">
    <location>
        <begin position="16"/>
        <end position="109"/>
    </location>
</feature>
<dbReference type="EMBL" id="CP035544">
    <property type="protein sequence ID" value="QBA64789.1"/>
    <property type="molecule type" value="Genomic_DNA"/>
</dbReference>
<sequence>MDPASAYILDQPEPYRSILLHLQSIIVHAIPEVTLKFKYKIPFYYLEGKPFCYLNQSKNYVDLGFWMSAHLTVHLEHMTTAGRKMMRSLRYISLKDIDEAILRDVLENAREVKDKKFYK</sequence>
<dbReference type="Gene3D" id="3.90.1150.200">
    <property type="match status" value="1"/>
</dbReference>
<dbReference type="RefSeq" id="WP_129605434.1">
    <property type="nucleotide sequence ID" value="NZ_CP035544.1"/>
</dbReference>
<proteinExistence type="predicted"/>